<evidence type="ECO:0000313" key="8">
    <source>
        <dbReference type="EMBL" id="CAD7203251.1"/>
    </source>
</evidence>
<evidence type="ECO:0000256" key="1">
    <source>
        <dbReference type="ARBA" id="ARBA00010618"/>
    </source>
</evidence>
<feature type="domain" description="Large ribosomal subunit protein uL24 C-terminal" evidence="7">
    <location>
        <begin position="71"/>
        <end position="134"/>
    </location>
</feature>
<keyword evidence="2" id="KW-0689">Ribosomal protein</keyword>
<organism evidence="8">
    <name type="scientific">Timema douglasi</name>
    <name type="common">Walking stick</name>
    <dbReference type="NCBI Taxonomy" id="61478"/>
    <lineage>
        <taxon>Eukaryota</taxon>
        <taxon>Metazoa</taxon>
        <taxon>Ecdysozoa</taxon>
        <taxon>Arthropoda</taxon>
        <taxon>Hexapoda</taxon>
        <taxon>Insecta</taxon>
        <taxon>Pterygota</taxon>
        <taxon>Neoptera</taxon>
        <taxon>Polyneoptera</taxon>
        <taxon>Phasmatodea</taxon>
        <taxon>Timematodea</taxon>
        <taxon>Timematoidea</taxon>
        <taxon>Timematidae</taxon>
        <taxon>Timema</taxon>
    </lineage>
</organism>
<feature type="domain" description="KOW" evidence="6">
    <location>
        <begin position="39"/>
        <end position="68"/>
    </location>
</feature>
<name>A0A7R8ZB47_TIMDO</name>
<sequence>MSCEECPLQAQPYKRREGRVHSAYKLTVQVKCILSDVSSQVEVLTGPDKGKQGIIKQVIQERNWVIVEGMNCHLRMVGRSKDFPGVCIKSEAPLLVTNQVSLVDPSDLQSTPVEWRYTDAGEKVRVSVRSGRIIPVPVMAGETIDYKTKASYKDSEKDTLASNVSEITFAPKLKTFEMDIMEEFGIKEERIPAHTFWY</sequence>
<dbReference type="InterPro" id="IPR008991">
    <property type="entry name" value="Translation_prot_SH3-like_sf"/>
</dbReference>
<evidence type="ECO:0000256" key="2">
    <source>
        <dbReference type="ARBA" id="ARBA00022980"/>
    </source>
</evidence>
<evidence type="ECO:0000256" key="3">
    <source>
        <dbReference type="ARBA" id="ARBA00023274"/>
    </source>
</evidence>
<dbReference type="GO" id="GO:0003735">
    <property type="term" value="F:structural constituent of ribosome"/>
    <property type="evidence" value="ECO:0007669"/>
    <property type="project" value="InterPro"/>
</dbReference>
<dbReference type="Gene3D" id="2.30.30.30">
    <property type="match status" value="1"/>
</dbReference>
<dbReference type="InterPro" id="IPR057264">
    <property type="entry name" value="Ribosomal_uL24_C"/>
</dbReference>
<dbReference type="EMBL" id="OA570381">
    <property type="protein sequence ID" value="CAD7203251.1"/>
    <property type="molecule type" value="Genomic_DNA"/>
</dbReference>
<evidence type="ECO:0000256" key="4">
    <source>
        <dbReference type="ARBA" id="ARBA00035283"/>
    </source>
</evidence>
<dbReference type="NCBIfam" id="TIGR01079">
    <property type="entry name" value="rplX_bact"/>
    <property type="match status" value="1"/>
</dbReference>
<dbReference type="CDD" id="cd06089">
    <property type="entry name" value="KOW_RPL26"/>
    <property type="match status" value="1"/>
</dbReference>
<dbReference type="GO" id="GO:1990904">
    <property type="term" value="C:ribonucleoprotein complex"/>
    <property type="evidence" value="ECO:0007669"/>
    <property type="project" value="UniProtKB-KW"/>
</dbReference>
<evidence type="ECO:0000256" key="5">
    <source>
        <dbReference type="ARBA" id="ARBA00035357"/>
    </source>
</evidence>
<evidence type="ECO:0000259" key="6">
    <source>
        <dbReference type="Pfam" id="PF00467"/>
    </source>
</evidence>
<gene>
    <name evidence="8" type="ORF">TDIB3V08_LOCUS9424</name>
</gene>
<dbReference type="Pfam" id="PF17136">
    <property type="entry name" value="ribosomal_L24"/>
    <property type="match status" value="1"/>
</dbReference>
<proteinExistence type="inferred from homology"/>
<dbReference type="GO" id="GO:0006412">
    <property type="term" value="P:translation"/>
    <property type="evidence" value="ECO:0007669"/>
    <property type="project" value="InterPro"/>
</dbReference>
<dbReference type="InterPro" id="IPR041988">
    <property type="entry name" value="Ribosomal_uL24_KOW"/>
</dbReference>
<dbReference type="Pfam" id="PF00467">
    <property type="entry name" value="KOW"/>
    <property type="match status" value="1"/>
</dbReference>
<dbReference type="PANTHER" id="PTHR12903">
    <property type="entry name" value="MITOCHONDRIAL RIBOSOMAL PROTEIN L24"/>
    <property type="match status" value="1"/>
</dbReference>
<dbReference type="InterPro" id="IPR003256">
    <property type="entry name" value="Ribosomal_uL24"/>
</dbReference>
<dbReference type="AlphaFoldDB" id="A0A7R8ZB47"/>
<dbReference type="GO" id="GO:0005840">
    <property type="term" value="C:ribosome"/>
    <property type="evidence" value="ECO:0007669"/>
    <property type="project" value="UniProtKB-KW"/>
</dbReference>
<dbReference type="GO" id="GO:0003723">
    <property type="term" value="F:RNA binding"/>
    <property type="evidence" value="ECO:0007669"/>
    <property type="project" value="InterPro"/>
</dbReference>
<protein>
    <recommendedName>
        <fullName evidence="4">Large ribosomal subunit protein uL24m</fullName>
    </recommendedName>
    <alternativeName>
        <fullName evidence="5">39S ribosomal protein L24, mitochondrial</fullName>
    </alternativeName>
</protein>
<comment type="similarity">
    <text evidence="1">Belongs to the universal ribosomal protein uL24 family.</text>
</comment>
<dbReference type="SUPFAM" id="SSF50104">
    <property type="entry name" value="Translation proteins SH3-like domain"/>
    <property type="match status" value="1"/>
</dbReference>
<accession>A0A7R8ZB47</accession>
<evidence type="ECO:0000259" key="7">
    <source>
        <dbReference type="Pfam" id="PF17136"/>
    </source>
</evidence>
<dbReference type="InterPro" id="IPR014722">
    <property type="entry name" value="Rib_uL2_dom2"/>
</dbReference>
<keyword evidence="3" id="KW-0687">Ribonucleoprotein</keyword>
<dbReference type="InterPro" id="IPR005824">
    <property type="entry name" value="KOW"/>
</dbReference>
<reference evidence="8" key="1">
    <citation type="submission" date="2020-11" db="EMBL/GenBank/DDBJ databases">
        <authorList>
            <person name="Tran Van P."/>
        </authorList>
    </citation>
    <scope>NUCLEOTIDE SEQUENCE</scope>
</reference>